<dbReference type="Proteomes" id="UP000054549">
    <property type="component" value="Unassembled WGS sequence"/>
</dbReference>
<keyword evidence="1" id="KW-0479">Metal-binding</keyword>
<gene>
    <name evidence="4" type="ORF">M378DRAFT_158687</name>
</gene>
<dbReference type="PANTHER" id="PTHR37543">
    <property type="entry name" value="CCCH ZINC FINGER DNA BINDING PROTEIN (AFU_ORTHOLOGUE AFUA_5G12760)"/>
    <property type="match status" value="1"/>
</dbReference>
<evidence type="ECO:0000256" key="2">
    <source>
        <dbReference type="SAM" id="Coils"/>
    </source>
</evidence>
<keyword evidence="2" id="KW-0175">Coiled coil</keyword>
<reference evidence="4 5" key="1">
    <citation type="submission" date="2014-04" db="EMBL/GenBank/DDBJ databases">
        <title>Evolutionary Origins and Diversification of the Mycorrhizal Mutualists.</title>
        <authorList>
            <consortium name="DOE Joint Genome Institute"/>
            <consortium name="Mycorrhizal Genomics Consortium"/>
            <person name="Kohler A."/>
            <person name="Kuo A."/>
            <person name="Nagy L.G."/>
            <person name="Floudas D."/>
            <person name="Copeland A."/>
            <person name="Barry K.W."/>
            <person name="Cichocki N."/>
            <person name="Veneault-Fourrey C."/>
            <person name="LaButti K."/>
            <person name="Lindquist E.A."/>
            <person name="Lipzen A."/>
            <person name="Lundell T."/>
            <person name="Morin E."/>
            <person name="Murat C."/>
            <person name="Riley R."/>
            <person name="Ohm R."/>
            <person name="Sun H."/>
            <person name="Tunlid A."/>
            <person name="Henrissat B."/>
            <person name="Grigoriev I.V."/>
            <person name="Hibbett D.S."/>
            <person name="Martin F."/>
        </authorList>
    </citation>
    <scope>NUCLEOTIDE SEQUENCE [LARGE SCALE GENOMIC DNA]</scope>
    <source>
        <strain evidence="4 5">Koide BX008</strain>
    </source>
</reference>
<dbReference type="PROSITE" id="PS50103">
    <property type="entry name" value="ZF_C3H1"/>
    <property type="match status" value="1"/>
</dbReference>
<dbReference type="Pfam" id="PF25540">
    <property type="entry name" value="DUF7923"/>
    <property type="match status" value="1"/>
</dbReference>
<dbReference type="InParanoid" id="A0A0C2TLZ1"/>
<dbReference type="InterPro" id="IPR057683">
    <property type="entry name" value="DUF7923"/>
</dbReference>
<dbReference type="GO" id="GO:0008270">
    <property type="term" value="F:zinc ion binding"/>
    <property type="evidence" value="ECO:0007669"/>
    <property type="project" value="UniProtKB-KW"/>
</dbReference>
<feature type="zinc finger region" description="C3H1-type" evidence="1">
    <location>
        <begin position="310"/>
        <end position="338"/>
    </location>
</feature>
<organism evidence="4 5">
    <name type="scientific">Amanita muscaria (strain Koide BX008)</name>
    <dbReference type="NCBI Taxonomy" id="946122"/>
    <lineage>
        <taxon>Eukaryota</taxon>
        <taxon>Fungi</taxon>
        <taxon>Dikarya</taxon>
        <taxon>Basidiomycota</taxon>
        <taxon>Agaricomycotina</taxon>
        <taxon>Agaricomycetes</taxon>
        <taxon>Agaricomycetidae</taxon>
        <taxon>Agaricales</taxon>
        <taxon>Pluteineae</taxon>
        <taxon>Amanitaceae</taxon>
        <taxon>Amanita</taxon>
    </lineage>
</organism>
<evidence type="ECO:0000313" key="5">
    <source>
        <dbReference type="Proteomes" id="UP000054549"/>
    </source>
</evidence>
<evidence type="ECO:0000313" key="4">
    <source>
        <dbReference type="EMBL" id="KIL68159.1"/>
    </source>
</evidence>
<feature type="coiled-coil region" evidence="2">
    <location>
        <begin position="32"/>
        <end position="77"/>
    </location>
</feature>
<keyword evidence="1" id="KW-0863">Zinc-finger</keyword>
<accession>A0A0C2TLZ1</accession>
<keyword evidence="1" id="KW-0862">Zinc</keyword>
<dbReference type="InterPro" id="IPR000571">
    <property type="entry name" value="Znf_CCCH"/>
</dbReference>
<keyword evidence="5" id="KW-1185">Reference proteome</keyword>
<proteinExistence type="predicted"/>
<protein>
    <recommendedName>
        <fullName evidence="3">C3H1-type domain-containing protein</fullName>
    </recommendedName>
</protein>
<feature type="domain" description="C3H1-type" evidence="3">
    <location>
        <begin position="310"/>
        <end position="338"/>
    </location>
</feature>
<dbReference type="PANTHER" id="PTHR37543:SF1">
    <property type="entry name" value="CCCH ZINC FINGER DNA BINDING PROTEIN (AFU_ORTHOLOGUE AFUA_5G12760)"/>
    <property type="match status" value="1"/>
</dbReference>
<sequence length="422" mass="47270">MATQPRVEASQQLWDEMLARLINLSTVTVRHNAELQNRVAELEMELSVWKQAHSVALEVSEREAKAHNVQIAALNRQISNLDCFRGTTNPLILCVVNGDEKIFLKDLVSQGQIGGKTAAQQLTKAIAEYLSKEELHIFGRLSFWITIFVNKSEIFTKLLGHDFCTAEQLEDFFAGFSAASPRFIIVDTGFGDEAVSLKIKEYLQTFTRFPQTLRVFFAAYDLSRYIPLLEELEKEQALGKIIRLFTPGDRETEKSSFSLPRLPLDDVFITQQVLCMLQSGSPQAVPFNGGADHQSPVNMRPVDSTLPLHKQNPPPCNEFYLMTCSKGPGACKYSHDYKLTPEQLELLAINAKKAPCNWLKNGVPCPHGGKCCWGHVCPNGPKCFHLSKGKCWFKGEAMHPPLSDTAQGMSYDVHQLLGTERL</sequence>
<dbReference type="EMBL" id="KN818229">
    <property type="protein sequence ID" value="KIL68159.1"/>
    <property type="molecule type" value="Genomic_DNA"/>
</dbReference>
<dbReference type="AlphaFoldDB" id="A0A0C2TLZ1"/>
<dbReference type="OrthoDB" id="2270193at2759"/>
<evidence type="ECO:0000259" key="3">
    <source>
        <dbReference type="PROSITE" id="PS50103"/>
    </source>
</evidence>
<dbReference type="HOGENOM" id="CLU_031811_1_0_1"/>
<evidence type="ECO:0000256" key="1">
    <source>
        <dbReference type="PROSITE-ProRule" id="PRU00723"/>
    </source>
</evidence>
<name>A0A0C2TLZ1_AMAMK</name>